<sequence length="194" mass="20963">MPTPTSPRPDAPPLLVFNHQVLDQCLRVVSAHAGPERPRYAGPVGSHLRHAIEHWQALVWPAQPGCVDYDARPREAELEASPALAQTRLKDLQQQLATWCADTLSAPVQVRGQCGLTGEFDFTVPSTLGRELAFVASHAVHHLALIRPHCLAQGIAIEADLGKAPATVAHELANARASTPTFSTDTPPTHHQET</sequence>
<evidence type="ECO:0008006" key="3">
    <source>
        <dbReference type="Google" id="ProtNLM"/>
    </source>
</evidence>
<dbReference type="Proteomes" id="UP000676246">
    <property type="component" value="Unassembled WGS sequence"/>
</dbReference>
<evidence type="ECO:0000313" key="1">
    <source>
        <dbReference type="EMBL" id="MBQ0929336.1"/>
    </source>
</evidence>
<dbReference type="EMBL" id="JAGQDD010000001">
    <property type="protein sequence ID" value="MBQ0929336.1"/>
    <property type="molecule type" value="Genomic_DNA"/>
</dbReference>
<evidence type="ECO:0000313" key="2">
    <source>
        <dbReference type="Proteomes" id="UP000676246"/>
    </source>
</evidence>
<protein>
    <recommendedName>
        <fullName evidence="3">DinB family protein</fullName>
    </recommendedName>
</protein>
<comment type="caution">
    <text evidence="1">The sequence shown here is derived from an EMBL/GenBank/DDBJ whole genome shotgun (WGS) entry which is preliminary data.</text>
</comment>
<name>A0A940YAC9_9BURK</name>
<dbReference type="RefSeq" id="WP_210851585.1">
    <property type="nucleotide sequence ID" value="NZ_JAGQDD010000001.1"/>
</dbReference>
<proteinExistence type="predicted"/>
<dbReference type="PANTHER" id="PTHR39473:SF1">
    <property type="entry name" value="DINB-LIKE DOMAIN-CONTAINING PROTEIN"/>
    <property type="match status" value="1"/>
</dbReference>
<accession>A0A940YAC9</accession>
<keyword evidence="2" id="KW-1185">Reference proteome</keyword>
<gene>
    <name evidence="1" type="ORF">KAK03_02490</name>
</gene>
<dbReference type="PANTHER" id="PTHR39473">
    <property type="match status" value="1"/>
</dbReference>
<organism evidence="1 2">
    <name type="scientific">Ideonella alba</name>
    <dbReference type="NCBI Taxonomy" id="2824118"/>
    <lineage>
        <taxon>Bacteria</taxon>
        <taxon>Pseudomonadati</taxon>
        <taxon>Pseudomonadota</taxon>
        <taxon>Betaproteobacteria</taxon>
        <taxon>Burkholderiales</taxon>
        <taxon>Sphaerotilaceae</taxon>
        <taxon>Ideonella</taxon>
    </lineage>
</organism>
<dbReference type="AlphaFoldDB" id="A0A940YAC9"/>
<reference evidence="1 2" key="1">
    <citation type="submission" date="2021-04" db="EMBL/GenBank/DDBJ databases">
        <title>The genome sequence of Ideonella sp. 3Y2.</title>
        <authorList>
            <person name="Liu Y."/>
        </authorList>
    </citation>
    <scope>NUCLEOTIDE SEQUENCE [LARGE SCALE GENOMIC DNA]</scope>
    <source>
        <strain evidence="1 2">3Y2</strain>
    </source>
</reference>